<dbReference type="RefSeq" id="WP_054677513.1">
    <property type="nucleotide sequence ID" value="NZ_AYYO01000005.1"/>
</dbReference>
<dbReference type="GO" id="GO:0005829">
    <property type="term" value="C:cytosol"/>
    <property type="evidence" value="ECO:0007669"/>
    <property type="project" value="TreeGrafter"/>
</dbReference>
<dbReference type="EMBL" id="AYYO01000005">
    <property type="protein sequence ID" value="KRM56360.1"/>
    <property type="molecule type" value="Genomic_DNA"/>
</dbReference>
<evidence type="ECO:0000256" key="5">
    <source>
        <dbReference type="ARBA" id="ARBA00023163"/>
    </source>
</evidence>
<evidence type="ECO:0000313" key="9">
    <source>
        <dbReference type="Proteomes" id="UP000051679"/>
    </source>
</evidence>
<dbReference type="InterPro" id="IPR035926">
    <property type="entry name" value="NusB-like_sf"/>
</dbReference>
<evidence type="ECO:0000256" key="4">
    <source>
        <dbReference type="ARBA" id="ARBA00023015"/>
    </source>
</evidence>
<comment type="similarity">
    <text evidence="1 6">Belongs to the NusB family.</text>
</comment>
<evidence type="ECO:0000256" key="2">
    <source>
        <dbReference type="ARBA" id="ARBA00022814"/>
    </source>
</evidence>
<dbReference type="PANTHER" id="PTHR11078:SF3">
    <property type="entry name" value="ANTITERMINATION NUSB DOMAIN-CONTAINING PROTEIN"/>
    <property type="match status" value="1"/>
</dbReference>
<evidence type="ECO:0000256" key="6">
    <source>
        <dbReference type="HAMAP-Rule" id="MF_00073"/>
    </source>
</evidence>
<evidence type="ECO:0000256" key="3">
    <source>
        <dbReference type="ARBA" id="ARBA00022884"/>
    </source>
</evidence>
<comment type="caution">
    <text evidence="8">The sequence shown here is derived from an EMBL/GenBank/DDBJ whole genome shotgun (WGS) entry which is preliminary data.</text>
</comment>
<dbReference type="PANTHER" id="PTHR11078">
    <property type="entry name" value="N UTILIZATION SUBSTANCE PROTEIN B-RELATED"/>
    <property type="match status" value="1"/>
</dbReference>
<dbReference type="GO" id="GO:0003723">
    <property type="term" value="F:RNA binding"/>
    <property type="evidence" value="ECO:0007669"/>
    <property type="project" value="UniProtKB-UniRule"/>
</dbReference>
<dbReference type="Gene3D" id="1.10.940.10">
    <property type="entry name" value="NusB-like"/>
    <property type="match status" value="1"/>
</dbReference>
<keyword evidence="3 6" id="KW-0694">RNA-binding</keyword>
<protein>
    <recommendedName>
        <fullName evidence="6">Transcription antitermination protein NusB</fullName>
    </recommendedName>
    <alternativeName>
        <fullName evidence="6">Antitermination factor NusB</fullName>
    </alternativeName>
</protein>
<keyword evidence="9" id="KW-1185">Reference proteome</keyword>
<dbReference type="GO" id="GO:0031564">
    <property type="term" value="P:transcription antitermination"/>
    <property type="evidence" value="ECO:0007669"/>
    <property type="project" value="UniProtKB-KW"/>
</dbReference>
<keyword evidence="4 6" id="KW-0805">Transcription regulation</keyword>
<dbReference type="HAMAP" id="MF_00073">
    <property type="entry name" value="NusB"/>
    <property type="match status" value="1"/>
</dbReference>
<dbReference type="STRING" id="1291052.FC18_GL000043"/>
<reference evidence="8 9" key="1">
    <citation type="journal article" date="2015" name="Genome Announc.">
        <title>Expanding the biotechnology potential of lactobacilli through comparative genomics of 213 strains and associated genera.</title>
        <authorList>
            <person name="Sun Z."/>
            <person name="Harris H.M."/>
            <person name="McCann A."/>
            <person name="Guo C."/>
            <person name="Argimon S."/>
            <person name="Zhang W."/>
            <person name="Yang X."/>
            <person name="Jeffery I.B."/>
            <person name="Cooney J.C."/>
            <person name="Kagawa T.F."/>
            <person name="Liu W."/>
            <person name="Song Y."/>
            <person name="Salvetti E."/>
            <person name="Wrobel A."/>
            <person name="Rasinkangas P."/>
            <person name="Parkhill J."/>
            <person name="Rea M.C."/>
            <person name="O'Sullivan O."/>
            <person name="Ritari J."/>
            <person name="Douillard F.P."/>
            <person name="Paul Ross R."/>
            <person name="Yang R."/>
            <person name="Briner A.E."/>
            <person name="Felis G.E."/>
            <person name="de Vos W.M."/>
            <person name="Barrangou R."/>
            <person name="Klaenhammer T.R."/>
            <person name="Caufield P.W."/>
            <person name="Cui Y."/>
            <person name="Zhang H."/>
            <person name="O'Toole P.W."/>
        </authorList>
    </citation>
    <scope>NUCLEOTIDE SEQUENCE [LARGE SCALE GENOMIC DNA]</scope>
    <source>
        <strain evidence="8 9">DSM 20505</strain>
    </source>
</reference>
<sequence length="136" mass="15088">MLTRHAIREAAFQTLFAIDANPDADREMTYTAVLPEGETIPGFLISLVDGVTLHQTELDAEITAHLKKGWTLSRLSKTSLIIMRLGLYEIKYEDDLPDKAALNEAIELGKKFADEQTARFINGILANFIEPAAQAN</sequence>
<evidence type="ECO:0000256" key="1">
    <source>
        <dbReference type="ARBA" id="ARBA00005952"/>
    </source>
</evidence>
<keyword evidence="2 6" id="KW-0889">Transcription antitermination</keyword>
<accession>A0A0R1ZMP7</accession>
<dbReference type="GO" id="GO:0006353">
    <property type="term" value="P:DNA-templated transcription termination"/>
    <property type="evidence" value="ECO:0007669"/>
    <property type="project" value="UniProtKB-UniRule"/>
</dbReference>
<dbReference type="NCBIfam" id="TIGR01951">
    <property type="entry name" value="nusB"/>
    <property type="match status" value="1"/>
</dbReference>
<organism evidence="8 9">
    <name type="scientific">Lacticaseibacillus sharpeae JCM 1186 = DSM 20505</name>
    <dbReference type="NCBI Taxonomy" id="1291052"/>
    <lineage>
        <taxon>Bacteria</taxon>
        <taxon>Bacillati</taxon>
        <taxon>Bacillota</taxon>
        <taxon>Bacilli</taxon>
        <taxon>Lactobacillales</taxon>
        <taxon>Lactobacillaceae</taxon>
        <taxon>Lacticaseibacillus</taxon>
    </lineage>
</organism>
<comment type="function">
    <text evidence="6">Involved in transcription antitermination. Required for transcription of ribosomal RNA (rRNA) genes. Binds specifically to the boxA antiterminator sequence of the ribosomal RNA (rrn) operons.</text>
</comment>
<proteinExistence type="inferred from homology"/>
<evidence type="ECO:0000259" key="7">
    <source>
        <dbReference type="Pfam" id="PF01029"/>
    </source>
</evidence>
<keyword evidence="5 6" id="KW-0804">Transcription</keyword>
<dbReference type="NCBIfam" id="NF001223">
    <property type="entry name" value="PRK00202.1-1"/>
    <property type="match status" value="1"/>
</dbReference>
<dbReference type="InterPro" id="IPR011605">
    <property type="entry name" value="NusB_fam"/>
</dbReference>
<dbReference type="OrthoDB" id="9811381at2"/>
<name>A0A0R1ZMP7_9LACO</name>
<dbReference type="InterPro" id="IPR006027">
    <property type="entry name" value="NusB_RsmB_TIM44"/>
</dbReference>
<dbReference type="Proteomes" id="UP000051679">
    <property type="component" value="Unassembled WGS sequence"/>
</dbReference>
<dbReference type="PATRIC" id="fig|1291052.5.peg.44"/>
<dbReference type="SUPFAM" id="SSF48013">
    <property type="entry name" value="NusB-like"/>
    <property type="match status" value="1"/>
</dbReference>
<dbReference type="AlphaFoldDB" id="A0A0R1ZMP7"/>
<dbReference type="Pfam" id="PF01029">
    <property type="entry name" value="NusB"/>
    <property type="match status" value="1"/>
</dbReference>
<evidence type="ECO:0000313" key="8">
    <source>
        <dbReference type="EMBL" id="KRM56360.1"/>
    </source>
</evidence>
<feature type="domain" description="NusB/RsmB/TIM44" evidence="7">
    <location>
        <begin position="6"/>
        <end position="129"/>
    </location>
</feature>
<gene>
    <name evidence="6" type="primary">nusB</name>
    <name evidence="8" type="ORF">FC18_GL000043</name>
</gene>